<dbReference type="PROSITE" id="PS51000">
    <property type="entry name" value="HTH_DEOR_2"/>
    <property type="match status" value="1"/>
</dbReference>
<name>A0ABW1JGT3_9ACTN</name>
<dbReference type="Proteomes" id="UP001596189">
    <property type="component" value="Unassembled WGS sequence"/>
</dbReference>
<evidence type="ECO:0000256" key="3">
    <source>
        <dbReference type="ARBA" id="ARBA00023163"/>
    </source>
</evidence>
<dbReference type="RefSeq" id="WP_345715238.1">
    <property type="nucleotide sequence ID" value="NZ_BAABFP010000002.1"/>
</dbReference>
<dbReference type="Gene3D" id="1.10.10.10">
    <property type="entry name" value="Winged helix-like DNA-binding domain superfamily/Winged helix DNA-binding domain"/>
    <property type="match status" value="1"/>
</dbReference>
<dbReference type="InterPro" id="IPR014036">
    <property type="entry name" value="DeoR-like_C"/>
</dbReference>
<dbReference type="SUPFAM" id="SSF46785">
    <property type="entry name" value="Winged helix' DNA-binding domain"/>
    <property type="match status" value="1"/>
</dbReference>
<dbReference type="InterPro" id="IPR050313">
    <property type="entry name" value="Carb_Metab_HTH_regulators"/>
</dbReference>
<evidence type="ECO:0000259" key="4">
    <source>
        <dbReference type="PROSITE" id="PS51000"/>
    </source>
</evidence>
<gene>
    <name evidence="5" type="ORF">ACFQDO_13125</name>
</gene>
<dbReference type="Gene3D" id="3.40.50.1360">
    <property type="match status" value="1"/>
</dbReference>
<feature type="domain" description="HTH deoR-type" evidence="4">
    <location>
        <begin position="3"/>
        <end position="58"/>
    </location>
</feature>
<dbReference type="SMART" id="SM00420">
    <property type="entry name" value="HTH_DEOR"/>
    <property type="match status" value="1"/>
</dbReference>
<dbReference type="PANTHER" id="PTHR30363:SF44">
    <property type="entry name" value="AGA OPERON TRANSCRIPTIONAL REPRESSOR-RELATED"/>
    <property type="match status" value="1"/>
</dbReference>
<dbReference type="InterPro" id="IPR001034">
    <property type="entry name" value="DeoR_HTH"/>
</dbReference>
<organism evidence="5 6">
    <name type="scientific">Angustibacter luteus</name>
    <dbReference type="NCBI Taxonomy" id="658456"/>
    <lineage>
        <taxon>Bacteria</taxon>
        <taxon>Bacillati</taxon>
        <taxon>Actinomycetota</taxon>
        <taxon>Actinomycetes</taxon>
        <taxon>Kineosporiales</taxon>
        <taxon>Kineosporiaceae</taxon>
    </lineage>
</organism>
<sequence>MLARQRQERILTEVRRHGGARVSDLVDLLGVSDMTVRRDIETLARQELVLRVHGGATAVDERSSDEPGFAAKSVLALAEKSAIAEAAARLILPGASVALSAGTTTYAVAQQLVDVADLTVVTNSPPVADLLHERPAPGRTVVLTGGTRTPSNALVGPVAVRALADLHVDTLVLGVHGIDERFGVTTPNLVEAETNQALVASARRVVVVADHSKWNVVGLAGITSLDRIDVLVTDSGLPAKTRRTLAGLVGELVVAEVML</sequence>
<keyword evidence="3" id="KW-0804">Transcription</keyword>
<keyword evidence="2 5" id="KW-0238">DNA-binding</keyword>
<dbReference type="SMART" id="SM01134">
    <property type="entry name" value="DeoRC"/>
    <property type="match status" value="1"/>
</dbReference>
<evidence type="ECO:0000313" key="6">
    <source>
        <dbReference type="Proteomes" id="UP001596189"/>
    </source>
</evidence>
<protein>
    <submittedName>
        <fullName evidence="5">DeoR/GlpR family DNA-binding transcription regulator</fullName>
    </submittedName>
</protein>
<dbReference type="Pfam" id="PF00455">
    <property type="entry name" value="DeoRC"/>
    <property type="match status" value="1"/>
</dbReference>
<dbReference type="GO" id="GO:0003677">
    <property type="term" value="F:DNA binding"/>
    <property type="evidence" value="ECO:0007669"/>
    <property type="project" value="UniProtKB-KW"/>
</dbReference>
<dbReference type="InterPro" id="IPR037171">
    <property type="entry name" value="NagB/RpiA_transferase-like"/>
</dbReference>
<dbReference type="PRINTS" id="PR00037">
    <property type="entry name" value="HTHLACR"/>
</dbReference>
<proteinExistence type="predicted"/>
<keyword evidence="6" id="KW-1185">Reference proteome</keyword>
<keyword evidence="1" id="KW-0805">Transcription regulation</keyword>
<evidence type="ECO:0000313" key="5">
    <source>
        <dbReference type="EMBL" id="MFC6008071.1"/>
    </source>
</evidence>
<dbReference type="Pfam" id="PF08220">
    <property type="entry name" value="HTH_DeoR"/>
    <property type="match status" value="1"/>
</dbReference>
<dbReference type="PANTHER" id="PTHR30363">
    <property type="entry name" value="HTH-TYPE TRANSCRIPTIONAL REGULATOR SRLR-RELATED"/>
    <property type="match status" value="1"/>
</dbReference>
<evidence type="ECO:0000256" key="1">
    <source>
        <dbReference type="ARBA" id="ARBA00023015"/>
    </source>
</evidence>
<comment type="caution">
    <text evidence="5">The sequence shown here is derived from an EMBL/GenBank/DDBJ whole genome shotgun (WGS) entry which is preliminary data.</text>
</comment>
<dbReference type="InterPro" id="IPR036390">
    <property type="entry name" value="WH_DNA-bd_sf"/>
</dbReference>
<dbReference type="InterPro" id="IPR018356">
    <property type="entry name" value="Tscrpt_reg_HTH_DeoR_CS"/>
</dbReference>
<dbReference type="SUPFAM" id="SSF100950">
    <property type="entry name" value="NagB/RpiA/CoA transferase-like"/>
    <property type="match status" value="1"/>
</dbReference>
<reference evidence="6" key="1">
    <citation type="journal article" date="2019" name="Int. J. Syst. Evol. Microbiol.">
        <title>The Global Catalogue of Microorganisms (GCM) 10K type strain sequencing project: providing services to taxonomists for standard genome sequencing and annotation.</title>
        <authorList>
            <consortium name="The Broad Institute Genomics Platform"/>
            <consortium name="The Broad Institute Genome Sequencing Center for Infectious Disease"/>
            <person name="Wu L."/>
            <person name="Ma J."/>
        </authorList>
    </citation>
    <scope>NUCLEOTIDE SEQUENCE [LARGE SCALE GENOMIC DNA]</scope>
    <source>
        <strain evidence="6">KACC 14249</strain>
    </source>
</reference>
<dbReference type="PROSITE" id="PS00894">
    <property type="entry name" value="HTH_DEOR_1"/>
    <property type="match status" value="1"/>
</dbReference>
<dbReference type="InterPro" id="IPR036388">
    <property type="entry name" value="WH-like_DNA-bd_sf"/>
</dbReference>
<accession>A0ABW1JGT3</accession>
<dbReference type="EMBL" id="JBHSRD010000004">
    <property type="protein sequence ID" value="MFC6008071.1"/>
    <property type="molecule type" value="Genomic_DNA"/>
</dbReference>
<evidence type="ECO:0000256" key="2">
    <source>
        <dbReference type="ARBA" id="ARBA00023125"/>
    </source>
</evidence>